<sequence>MRIYDNLIRWLLIRLAAMDHGCLTGDCPHEKQDECVASIREAYYDDCDGEE</sequence>
<proteinExistence type="predicted"/>
<accession>A0A6M3JXH9</accession>
<evidence type="ECO:0000313" key="1">
    <source>
        <dbReference type="EMBL" id="QJA68896.1"/>
    </source>
</evidence>
<dbReference type="EMBL" id="MT142119">
    <property type="protein sequence ID" value="QJA74750.1"/>
    <property type="molecule type" value="Genomic_DNA"/>
</dbReference>
<evidence type="ECO:0000313" key="2">
    <source>
        <dbReference type="EMBL" id="QJA74750.1"/>
    </source>
</evidence>
<gene>
    <name evidence="2" type="ORF">MM415A01931_0001</name>
    <name evidence="1" type="ORF">MM415A05479_0002</name>
</gene>
<name>A0A6M3JXH9_9ZZZZ</name>
<dbReference type="AlphaFoldDB" id="A0A6M3JXH9"/>
<dbReference type="EMBL" id="MT141659">
    <property type="protein sequence ID" value="QJA68896.1"/>
    <property type="molecule type" value="Genomic_DNA"/>
</dbReference>
<organism evidence="2">
    <name type="scientific">viral metagenome</name>
    <dbReference type="NCBI Taxonomy" id="1070528"/>
    <lineage>
        <taxon>unclassified sequences</taxon>
        <taxon>metagenomes</taxon>
        <taxon>organismal metagenomes</taxon>
    </lineage>
</organism>
<reference evidence="2" key="1">
    <citation type="submission" date="2020-03" db="EMBL/GenBank/DDBJ databases">
        <title>The deep terrestrial virosphere.</title>
        <authorList>
            <person name="Holmfeldt K."/>
            <person name="Nilsson E."/>
            <person name="Simone D."/>
            <person name="Lopez-Fernandez M."/>
            <person name="Wu X."/>
            <person name="de Brujin I."/>
            <person name="Lundin D."/>
            <person name="Andersson A."/>
            <person name="Bertilsson S."/>
            <person name="Dopson M."/>
        </authorList>
    </citation>
    <scope>NUCLEOTIDE SEQUENCE</scope>
    <source>
        <strain evidence="2">MM415A01931</strain>
        <strain evidence="1">MM415A05479</strain>
    </source>
</reference>
<protein>
    <submittedName>
        <fullName evidence="2">Uncharacterized protein</fullName>
    </submittedName>
</protein>